<dbReference type="EMBL" id="BRPK01000018">
    <property type="protein sequence ID" value="GLB44905.1"/>
    <property type="molecule type" value="Genomic_DNA"/>
</dbReference>
<sequence length="81" mass="9078">MTKWDRIPKGIANPASARNNAVARGRTRLTKLLDGSLQLDTHQLSVLQVLRTNQQPTGPHALPHPFHKPTAPGKITRWRRS</sequence>
<gene>
    <name evidence="2" type="ORF">LshimejAT787_1802420</name>
</gene>
<evidence type="ECO:0000313" key="2">
    <source>
        <dbReference type="EMBL" id="GLB44905.1"/>
    </source>
</evidence>
<organism evidence="2 3">
    <name type="scientific">Lyophyllum shimeji</name>
    <name type="common">Hon-shimeji</name>
    <name type="synonym">Tricholoma shimeji</name>
    <dbReference type="NCBI Taxonomy" id="47721"/>
    <lineage>
        <taxon>Eukaryota</taxon>
        <taxon>Fungi</taxon>
        <taxon>Dikarya</taxon>
        <taxon>Basidiomycota</taxon>
        <taxon>Agaricomycotina</taxon>
        <taxon>Agaricomycetes</taxon>
        <taxon>Agaricomycetidae</taxon>
        <taxon>Agaricales</taxon>
        <taxon>Tricholomatineae</taxon>
        <taxon>Lyophyllaceae</taxon>
        <taxon>Lyophyllum</taxon>
    </lineage>
</organism>
<comment type="caution">
    <text evidence="2">The sequence shown here is derived from an EMBL/GenBank/DDBJ whole genome shotgun (WGS) entry which is preliminary data.</text>
</comment>
<feature type="region of interest" description="Disordered" evidence="1">
    <location>
        <begin position="54"/>
        <end position="81"/>
    </location>
</feature>
<dbReference type="AlphaFoldDB" id="A0A9P3UUM5"/>
<dbReference type="Proteomes" id="UP001063166">
    <property type="component" value="Unassembled WGS sequence"/>
</dbReference>
<accession>A0A9P3UUM5</accession>
<reference evidence="2" key="1">
    <citation type="submission" date="2022-07" db="EMBL/GenBank/DDBJ databases">
        <title>The genome of Lyophyllum shimeji provides insight into the initial evolution of ectomycorrhizal fungal genome.</title>
        <authorList>
            <person name="Kobayashi Y."/>
            <person name="Shibata T."/>
            <person name="Hirakawa H."/>
            <person name="Shigenobu S."/>
            <person name="Nishiyama T."/>
            <person name="Yamada A."/>
            <person name="Hasebe M."/>
            <person name="Kawaguchi M."/>
        </authorList>
    </citation>
    <scope>NUCLEOTIDE SEQUENCE</scope>
    <source>
        <strain evidence="2">AT787</strain>
    </source>
</reference>
<evidence type="ECO:0000313" key="3">
    <source>
        <dbReference type="Proteomes" id="UP001063166"/>
    </source>
</evidence>
<evidence type="ECO:0000256" key="1">
    <source>
        <dbReference type="SAM" id="MobiDB-lite"/>
    </source>
</evidence>
<protein>
    <submittedName>
        <fullName evidence="2">Uncharacterized protein</fullName>
    </submittedName>
</protein>
<proteinExistence type="predicted"/>
<keyword evidence="3" id="KW-1185">Reference proteome</keyword>
<feature type="region of interest" description="Disordered" evidence="1">
    <location>
        <begin position="1"/>
        <end position="22"/>
    </location>
</feature>
<name>A0A9P3UUM5_LYOSH</name>